<dbReference type="STRING" id="73230.A0A2B7Z4V3"/>
<evidence type="ECO:0000313" key="2">
    <source>
        <dbReference type="Proteomes" id="UP000226031"/>
    </source>
</evidence>
<gene>
    <name evidence="1" type="ORF">GX50_08653</name>
</gene>
<name>A0A2B7Z4V3_9EURO</name>
<proteinExistence type="predicted"/>
<keyword evidence="2" id="KW-1185">Reference proteome</keyword>
<sequence length="53" mass="6146">MESYTDSDPASNASGWATLDERAGLLRNRRRRHSFHTSRRLSCDYDADAIFLR</sequence>
<accession>A0A2B7Z4V3</accession>
<evidence type="ECO:0000313" key="1">
    <source>
        <dbReference type="EMBL" id="PGH28615.1"/>
    </source>
</evidence>
<dbReference type="EMBL" id="PDND01000363">
    <property type="protein sequence ID" value="PGH28615.1"/>
    <property type="molecule type" value="Genomic_DNA"/>
</dbReference>
<dbReference type="AlphaFoldDB" id="A0A2B7Z4V3"/>
<organism evidence="1 2">
    <name type="scientific">[Emmonsia] crescens</name>
    <dbReference type="NCBI Taxonomy" id="73230"/>
    <lineage>
        <taxon>Eukaryota</taxon>
        <taxon>Fungi</taxon>
        <taxon>Dikarya</taxon>
        <taxon>Ascomycota</taxon>
        <taxon>Pezizomycotina</taxon>
        <taxon>Eurotiomycetes</taxon>
        <taxon>Eurotiomycetidae</taxon>
        <taxon>Onygenales</taxon>
        <taxon>Ajellomycetaceae</taxon>
        <taxon>Emergomyces</taxon>
    </lineage>
</organism>
<reference evidence="1 2" key="1">
    <citation type="submission" date="2017-10" db="EMBL/GenBank/DDBJ databases">
        <title>Comparative genomics in systemic dimorphic fungi from Ajellomycetaceae.</title>
        <authorList>
            <person name="Munoz J.F."/>
            <person name="Mcewen J.G."/>
            <person name="Clay O.K."/>
            <person name="Cuomo C.A."/>
        </authorList>
    </citation>
    <scope>NUCLEOTIDE SEQUENCE [LARGE SCALE GENOMIC DNA]</scope>
    <source>
        <strain evidence="1 2">UAMH4076</strain>
    </source>
</reference>
<comment type="caution">
    <text evidence="1">The sequence shown here is derived from an EMBL/GenBank/DDBJ whole genome shotgun (WGS) entry which is preliminary data.</text>
</comment>
<feature type="non-terminal residue" evidence="1">
    <location>
        <position position="53"/>
    </location>
</feature>
<protein>
    <submittedName>
        <fullName evidence="1">Uncharacterized protein</fullName>
    </submittedName>
</protein>
<dbReference type="Proteomes" id="UP000226031">
    <property type="component" value="Unassembled WGS sequence"/>
</dbReference>